<evidence type="ECO:0000313" key="6">
    <source>
        <dbReference type="Proteomes" id="UP001287356"/>
    </source>
</evidence>
<reference evidence="5" key="1">
    <citation type="journal article" date="2023" name="Mol. Phylogenet. Evol.">
        <title>Genome-scale phylogeny and comparative genomics of the fungal order Sordariales.</title>
        <authorList>
            <person name="Hensen N."/>
            <person name="Bonometti L."/>
            <person name="Westerberg I."/>
            <person name="Brannstrom I.O."/>
            <person name="Guillou S."/>
            <person name="Cros-Aarteil S."/>
            <person name="Calhoun S."/>
            <person name="Haridas S."/>
            <person name="Kuo A."/>
            <person name="Mondo S."/>
            <person name="Pangilinan J."/>
            <person name="Riley R."/>
            <person name="LaButti K."/>
            <person name="Andreopoulos B."/>
            <person name="Lipzen A."/>
            <person name="Chen C."/>
            <person name="Yan M."/>
            <person name="Daum C."/>
            <person name="Ng V."/>
            <person name="Clum A."/>
            <person name="Steindorff A."/>
            <person name="Ohm R.A."/>
            <person name="Martin F."/>
            <person name="Silar P."/>
            <person name="Natvig D.O."/>
            <person name="Lalanne C."/>
            <person name="Gautier V."/>
            <person name="Ament-Velasquez S.L."/>
            <person name="Kruys A."/>
            <person name="Hutchinson M.I."/>
            <person name="Powell A.J."/>
            <person name="Barry K."/>
            <person name="Miller A.N."/>
            <person name="Grigoriev I.V."/>
            <person name="Debuchy R."/>
            <person name="Gladieux P."/>
            <person name="Hiltunen Thoren M."/>
            <person name="Johannesson H."/>
        </authorList>
    </citation>
    <scope>NUCLEOTIDE SEQUENCE</scope>
    <source>
        <strain evidence="5">CBS 958.72</strain>
    </source>
</reference>
<keyword evidence="1" id="KW-0175">Coiled coil</keyword>
<evidence type="ECO:0000313" key="5">
    <source>
        <dbReference type="EMBL" id="KAK3376726.1"/>
    </source>
</evidence>
<feature type="region of interest" description="Disordered" evidence="2">
    <location>
        <begin position="629"/>
        <end position="898"/>
    </location>
</feature>
<dbReference type="Pfam" id="PF25289">
    <property type="entry name" value="DUF7877"/>
    <property type="match status" value="1"/>
</dbReference>
<gene>
    <name evidence="5" type="ORF">B0T24DRAFT_227306</name>
</gene>
<feature type="compositionally biased region" description="Pro residues" evidence="2">
    <location>
        <begin position="649"/>
        <end position="665"/>
    </location>
</feature>
<name>A0AAE0KIR6_9PEZI</name>
<feature type="compositionally biased region" description="Polar residues" evidence="2">
    <location>
        <begin position="695"/>
        <end position="704"/>
    </location>
</feature>
<organism evidence="5 6">
    <name type="scientific">Lasiosphaeria ovina</name>
    <dbReference type="NCBI Taxonomy" id="92902"/>
    <lineage>
        <taxon>Eukaryota</taxon>
        <taxon>Fungi</taxon>
        <taxon>Dikarya</taxon>
        <taxon>Ascomycota</taxon>
        <taxon>Pezizomycotina</taxon>
        <taxon>Sordariomycetes</taxon>
        <taxon>Sordariomycetidae</taxon>
        <taxon>Sordariales</taxon>
        <taxon>Lasiosphaeriaceae</taxon>
        <taxon>Lasiosphaeria</taxon>
    </lineage>
</organism>
<evidence type="ECO:0000259" key="4">
    <source>
        <dbReference type="Pfam" id="PF25289"/>
    </source>
</evidence>
<feature type="domain" description="DUF7877" evidence="4">
    <location>
        <begin position="64"/>
        <end position="176"/>
    </location>
</feature>
<feature type="domain" description="DUF7785" evidence="3">
    <location>
        <begin position="463"/>
        <end position="563"/>
    </location>
</feature>
<feature type="coiled-coil region" evidence="1">
    <location>
        <begin position="459"/>
        <end position="486"/>
    </location>
</feature>
<proteinExistence type="predicted"/>
<keyword evidence="6" id="KW-1185">Reference proteome</keyword>
<feature type="region of interest" description="Disordered" evidence="2">
    <location>
        <begin position="84"/>
        <end position="114"/>
    </location>
</feature>
<feature type="compositionally biased region" description="Low complexity" evidence="2">
    <location>
        <begin position="730"/>
        <end position="757"/>
    </location>
</feature>
<protein>
    <submittedName>
        <fullName evidence="5">Uncharacterized protein</fullName>
    </submittedName>
</protein>
<dbReference type="EMBL" id="JAULSN010000003">
    <property type="protein sequence ID" value="KAK3376726.1"/>
    <property type="molecule type" value="Genomic_DNA"/>
</dbReference>
<feature type="region of interest" description="Disordered" evidence="2">
    <location>
        <begin position="20"/>
        <end position="62"/>
    </location>
</feature>
<dbReference type="InterPro" id="IPR057199">
    <property type="entry name" value="DUF7877"/>
</dbReference>
<dbReference type="AlphaFoldDB" id="A0AAE0KIR6"/>
<reference evidence="5" key="2">
    <citation type="submission" date="2023-06" db="EMBL/GenBank/DDBJ databases">
        <authorList>
            <consortium name="Lawrence Berkeley National Laboratory"/>
            <person name="Haridas S."/>
            <person name="Hensen N."/>
            <person name="Bonometti L."/>
            <person name="Westerberg I."/>
            <person name="Brannstrom I.O."/>
            <person name="Guillou S."/>
            <person name="Cros-Aarteil S."/>
            <person name="Calhoun S."/>
            <person name="Kuo A."/>
            <person name="Mondo S."/>
            <person name="Pangilinan J."/>
            <person name="Riley R."/>
            <person name="Labutti K."/>
            <person name="Andreopoulos B."/>
            <person name="Lipzen A."/>
            <person name="Chen C."/>
            <person name="Yanf M."/>
            <person name="Daum C."/>
            <person name="Ng V."/>
            <person name="Clum A."/>
            <person name="Steindorff A."/>
            <person name="Ohm R."/>
            <person name="Martin F."/>
            <person name="Silar P."/>
            <person name="Natvig D."/>
            <person name="Lalanne C."/>
            <person name="Gautier V."/>
            <person name="Ament-Velasquez S.L."/>
            <person name="Kruys A."/>
            <person name="Hutchinson M.I."/>
            <person name="Powell A.J."/>
            <person name="Barry K."/>
            <person name="Miller A.N."/>
            <person name="Grigoriev I.V."/>
            <person name="Debuchy R."/>
            <person name="Gladieux P."/>
            <person name="Thoren M.H."/>
            <person name="Johannesson H."/>
        </authorList>
    </citation>
    <scope>NUCLEOTIDE SEQUENCE</scope>
    <source>
        <strain evidence="5">CBS 958.72</strain>
    </source>
</reference>
<feature type="compositionally biased region" description="Basic and acidic residues" evidence="2">
    <location>
        <begin position="100"/>
        <end position="111"/>
    </location>
</feature>
<feature type="compositionally biased region" description="Low complexity" evidence="2">
    <location>
        <begin position="773"/>
        <end position="803"/>
    </location>
</feature>
<feature type="compositionally biased region" description="Low complexity" evidence="2">
    <location>
        <begin position="21"/>
        <end position="32"/>
    </location>
</feature>
<feature type="region of interest" description="Disordered" evidence="2">
    <location>
        <begin position="997"/>
        <end position="1020"/>
    </location>
</feature>
<evidence type="ECO:0000259" key="3">
    <source>
        <dbReference type="Pfam" id="PF25009"/>
    </source>
</evidence>
<comment type="caution">
    <text evidence="5">The sequence shown here is derived from an EMBL/GenBank/DDBJ whole genome shotgun (WGS) entry which is preliminary data.</text>
</comment>
<dbReference type="PANTHER" id="PTHR48139:SF1">
    <property type="entry name" value="FIBROUS SHEATH CABYR-BINDING PROTEIN"/>
    <property type="match status" value="1"/>
</dbReference>
<feature type="compositionally biased region" description="Low complexity" evidence="2">
    <location>
        <begin position="810"/>
        <end position="822"/>
    </location>
</feature>
<dbReference type="PANTHER" id="PTHR48139">
    <property type="entry name" value="SI:DKEY-56M19.5"/>
    <property type="match status" value="1"/>
</dbReference>
<feature type="region of interest" description="Disordered" evidence="2">
    <location>
        <begin position="577"/>
        <end position="606"/>
    </location>
</feature>
<dbReference type="Pfam" id="PF25009">
    <property type="entry name" value="DUF7785"/>
    <property type="match status" value="1"/>
</dbReference>
<feature type="region of interest" description="Disordered" evidence="2">
    <location>
        <begin position="250"/>
        <end position="291"/>
    </location>
</feature>
<feature type="compositionally biased region" description="Low complexity" evidence="2">
    <location>
        <begin position="580"/>
        <end position="594"/>
    </location>
</feature>
<dbReference type="InterPro" id="IPR056687">
    <property type="entry name" value="DUF7785"/>
</dbReference>
<evidence type="ECO:0000256" key="2">
    <source>
        <dbReference type="SAM" id="MobiDB-lite"/>
    </source>
</evidence>
<sequence>MASPDVAAVAALQVNGVAVLSRPDSPSSINSSTKRKRDSSDSSPQVNGADAAKAQVNGAHSLSDQQPLIRDFFDVLKSLDSSDLGILSRPLPDSLSDGEPAAKRAKSEDSSKPLTITDKTLQGAYSALDELVSDVSQVVNAQVRDLEVASRPEVDDTKTENAIAKAVAFKSKATDLARREMAYPNVPKALPPKINPREPLPLSSNGGLVLTTVGAAPTLKPLFTSLQHAATPDGVLKSIPDALLPNGVTTTQILPDGPASTEKNNRPLTLGELFPSPRNLPPLQPPKVPKTTTKSTVLTFYHPELTEKSKYRTGTYFSQTISTGNWLDYSNATPTAHVKTKQRERAQSLAGHKPSSTELEMSEMEALFRGAFSSFAPCKDDSAAIVPSSQVSRIWWQRVGRRNFDKILDSDAAEDENEDGPVSDSVLAMEIDEEQVKAAIEEWDDNAIDPSLDHVLGKKSDEDKEIDDLLEEVSDLIETLASYQRNRNLTLPTSQDRYSADPVNGDMLRNGSLSHQPSEEEMMTYQTLKSQLSLIIRTLPPYAVARLNSDKLEELSVSTKIEVRTDEYRGVMEEDEPARLARQAAQAAASNSQRQAHRAPSVSATTPYATHQFPTQFATAARPIANAQHYPQTPSRPQPMFQPRQPSTVPIPQPHHQPQQRPPPQNQYRPQNSYGFTPQLAKAQTPYGHTGMPQYASSPTTQPRMSPHPGYNQGQAGNHSPRYPPGYPGGYPQQQPQIHHPQHQPQPQPQHQQLGQHPPHPQHQQHLHPQHQPHPQHQQLQQHQQPPQHQQLPQHQQHLPHIQHSPHHPPLAQHAQHAQHLPQQPPYSPYANGGHGARTISPQVQQVNAYGQSPTPPPQHQQLARSPYGGQMHGMPPNPAQRQYPGTQPGMMPGQGGRPAGLVGYATVMPEVQQRQVMEQARARADAEQRVSGHMGKVTQGEVVGLAGIGLGGNVDVHKIAAAKAMHMGNNMSPSPKMPIHGGPSPVNGAMNIPPPARSPLSAHPNIASPMSGPGFKPPM</sequence>
<feature type="compositionally biased region" description="Pro residues" evidence="2">
    <location>
        <begin position="278"/>
        <end position="288"/>
    </location>
</feature>
<dbReference type="Proteomes" id="UP001287356">
    <property type="component" value="Unassembled WGS sequence"/>
</dbReference>
<feature type="compositionally biased region" description="Polar residues" evidence="2">
    <location>
        <begin position="840"/>
        <end position="853"/>
    </location>
</feature>
<accession>A0AAE0KIR6</accession>
<evidence type="ECO:0000256" key="1">
    <source>
        <dbReference type="SAM" id="Coils"/>
    </source>
</evidence>